<feature type="transmembrane region" description="Helical" evidence="1">
    <location>
        <begin position="29"/>
        <end position="48"/>
    </location>
</feature>
<evidence type="ECO:0000313" key="3">
    <source>
        <dbReference type="EMBL" id="RRJ88722.1"/>
    </source>
</evidence>
<dbReference type="SMART" id="SM00327">
    <property type="entry name" value="VWA"/>
    <property type="match status" value="1"/>
</dbReference>
<dbReference type="InterPro" id="IPR002035">
    <property type="entry name" value="VWF_A"/>
</dbReference>
<name>A0A3P3W0Z0_9MICO</name>
<keyword evidence="4" id="KW-1185">Reference proteome</keyword>
<dbReference type="AlphaFoldDB" id="A0A3P3W0Z0"/>
<dbReference type="CDD" id="cd00198">
    <property type="entry name" value="vWFA"/>
    <property type="match status" value="1"/>
</dbReference>
<sequence length="346" mass="37206">MVARRARADLPRGGLEVAHMTFDPMMPGWLLIFLTIMLVVGCVVALAQAPRRARVWWLGRILLVLALATALARPGVGTLAADAANTELDVVFVVDLSPSAVAEDWGSVEPRIDGMRADVAALAMTHAGARFALITFDDQAVQRLPLTTDASALDHAMRITKPGSSVNGGGSSIGAAADLLHEMLDTAAERVPERMRIVYYLGDGEQTARGEPDSYEQSAELIQGGAVLGYGTSQGGRMRDTDPYRGGDYIRDKSGSQARSVIDEVALEQIASELKVNYQHRTADTEVEAAKVDPTRGEGADGRSGVMTFPLYWIAALVMIAWLLVETARLVATAAQLRHARRRLDA</sequence>
<evidence type="ECO:0000259" key="2">
    <source>
        <dbReference type="PROSITE" id="PS50234"/>
    </source>
</evidence>
<dbReference type="Pfam" id="PF13519">
    <property type="entry name" value="VWA_2"/>
    <property type="match status" value="1"/>
</dbReference>
<dbReference type="EMBL" id="RQVS01000001">
    <property type="protein sequence ID" value="RRJ88722.1"/>
    <property type="molecule type" value="Genomic_DNA"/>
</dbReference>
<dbReference type="InterPro" id="IPR036465">
    <property type="entry name" value="vWFA_dom_sf"/>
</dbReference>
<reference evidence="3 4" key="1">
    <citation type="submission" date="2018-11" db="EMBL/GenBank/DDBJ databases">
        <title>YIM 102482-1 draft genome.</title>
        <authorList>
            <person name="Li G."/>
            <person name="Jiang Y."/>
        </authorList>
    </citation>
    <scope>NUCLEOTIDE SEQUENCE [LARGE SCALE GENOMIC DNA]</scope>
    <source>
        <strain evidence="3 4">YIM 102482-1</strain>
    </source>
</reference>
<gene>
    <name evidence="3" type="ORF">EG850_00835</name>
</gene>
<feature type="transmembrane region" description="Helical" evidence="1">
    <location>
        <begin position="311"/>
        <end position="332"/>
    </location>
</feature>
<protein>
    <submittedName>
        <fullName evidence="3">VWA domain-containing protein</fullName>
    </submittedName>
</protein>
<keyword evidence="1" id="KW-0472">Membrane</keyword>
<accession>A0A3P3W0Z0</accession>
<feature type="domain" description="VWFA" evidence="2">
    <location>
        <begin position="89"/>
        <end position="274"/>
    </location>
</feature>
<organism evidence="3 4">
    <name type="scientific">Gulosibacter macacae</name>
    <dbReference type="NCBI Taxonomy" id="2488791"/>
    <lineage>
        <taxon>Bacteria</taxon>
        <taxon>Bacillati</taxon>
        <taxon>Actinomycetota</taxon>
        <taxon>Actinomycetes</taxon>
        <taxon>Micrococcales</taxon>
        <taxon>Microbacteriaceae</taxon>
        <taxon>Gulosibacter</taxon>
    </lineage>
</organism>
<evidence type="ECO:0000256" key="1">
    <source>
        <dbReference type="SAM" id="Phobius"/>
    </source>
</evidence>
<dbReference type="PROSITE" id="PS50234">
    <property type="entry name" value="VWFA"/>
    <property type="match status" value="1"/>
</dbReference>
<dbReference type="Gene3D" id="3.40.50.410">
    <property type="entry name" value="von Willebrand factor, type A domain"/>
    <property type="match status" value="1"/>
</dbReference>
<keyword evidence="1" id="KW-1133">Transmembrane helix</keyword>
<dbReference type="SUPFAM" id="SSF53300">
    <property type="entry name" value="vWA-like"/>
    <property type="match status" value="1"/>
</dbReference>
<dbReference type="Proteomes" id="UP000274391">
    <property type="component" value="Unassembled WGS sequence"/>
</dbReference>
<keyword evidence="1" id="KW-0812">Transmembrane</keyword>
<feature type="transmembrane region" description="Helical" evidence="1">
    <location>
        <begin position="55"/>
        <end position="72"/>
    </location>
</feature>
<proteinExistence type="predicted"/>
<comment type="caution">
    <text evidence="3">The sequence shown here is derived from an EMBL/GenBank/DDBJ whole genome shotgun (WGS) entry which is preliminary data.</text>
</comment>
<evidence type="ECO:0000313" key="4">
    <source>
        <dbReference type="Proteomes" id="UP000274391"/>
    </source>
</evidence>
<dbReference type="OrthoDB" id="9814325at2"/>